<dbReference type="GO" id="GO:0034040">
    <property type="term" value="F:ATPase-coupled lipid transmembrane transporter activity"/>
    <property type="evidence" value="ECO:0007669"/>
    <property type="project" value="TreeGrafter"/>
</dbReference>
<dbReference type="GO" id="GO:0015833">
    <property type="term" value="P:peptide transport"/>
    <property type="evidence" value="ECO:0007669"/>
    <property type="project" value="InterPro"/>
</dbReference>
<evidence type="ECO:0000256" key="3">
    <source>
        <dbReference type="ARBA" id="ARBA00022741"/>
    </source>
</evidence>
<dbReference type="RefSeq" id="WP_090749516.1">
    <property type="nucleotide sequence ID" value="NZ_CZQA01000009.1"/>
</dbReference>
<feature type="transmembrane region" description="Helical" evidence="7">
    <location>
        <begin position="48"/>
        <end position="66"/>
    </location>
</feature>
<evidence type="ECO:0000259" key="8">
    <source>
        <dbReference type="PROSITE" id="PS50893"/>
    </source>
</evidence>
<keyword evidence="3" id="KW-0547">Nucleotide-binding</keyword>
<dbReference type="SUPFAM" id="SSF52540">
    <property type="entry name" value="P-loop containing nucleoside triphosphate hydrolases"/>
    <property type="match status" value="1"/>
</dbReference>
<dbReference type="STRING" id="1742972.COMA1_30358"/>
<dbReference type="PROSITE" id="PS50929">
    <property type="entry name" value="ABC_TM1F"/>
    <property type="match status" value="1"/>
</dbReference>
<dbReference type="GO" id="GO:0005524">
    <property type="term" value="F:ATP binding"/>
    <property type="evidence" value="ECO:0007669"/>
    <property type="project" value="UniProtKB-KW"/>
</dbReference>
<dbReference type="SMART" id="SM00382">
    <property type="entry name" value="AAA"/>
    <property type="match status" value="1"/>
</dbReference>
<organism evidence="10 11">
    <name type="scientific">Candidatus Nitrospira nitrosa</name>
    <dbReference type="NCBI Taxonomy" id="1742972"/>
    <lineage>
        <taxon>Bacteria</taxon>
        <taxon>Pseudomonadati</taxon>
        <taxon>Nitrospirota</taxon>
        <taxon>Nitrospiria</taxon>
        <taxon>Nitrospirales</taxon>
        <taxon>Nitrospiraceae</taxon>
        <taxon>Nitrospira</taxon>
    </lineage>
</organism>
<dbReference type="OrthoDB" id="9760776at2"/>
<dbReference type="EMBL" id="CZQA01000009">
    <property type="protein sequence ID" value="CUS36998.1"/>
    <property type="molecule type" value="Genomic_DNA"/>
</dbReference>
<keyword evidence="5 7" id="KW-1133">Transmembrane helix</keyword>
<dbReference type="GO" id="GO:0016887">
    <property type="term" value="F:ATP hydrolysis activity"/>
    <property type="evidence" value="ECO:0007669"/>
    <property type="project" value="InterPro"/>
</dbReference>
<dbReference type="PROSITE" id="PS00211">
    <property type="entry name" value="ABC_TRANSPORTER_1"/>
    <property type="match status" value="1"/>
</dbReference>
<evidence type="ECO:0000256" key="7">
    <source>
        <dbReference type="SAM" id="Phobius"/>
    </source>
</evidence>
<dbReference type="InterPro" id="IPR039421">
    <property type="entry name" value="Type_1_exporter"/>
</dbReference>
<dbReference type="PANTHER" id="PTHR24221:SF654">
    <property type="entry name" value="ATP-BINDING CASSETTE SUB-FAMILY B MEMBER 6"/>
    <property type="match status" value="1"/>
</dbReference>
<dbReference type="GO" id="GO:1904680">
    <property type="term" value="F:peptide transmembrane transporter activity"/>
    <property type="evidence" value="ECO:0007669"/>
    <property type="project" value="InterPro"/>
</dbReference>
<feature type="transmembrane region" description="Helical" evidence="7">
    <location>
        <begin position="230"/>
        <end position="253"/>
    </location>
</feature>
<comment type="subcellular location">
    <subcellularLocation>
        <location evidence="1">Cell membrane</location>
        <topology evidence="1">Multi-pass membrane protein</topology>
    </subcellularLocation>
</comment>
<gene>
    <name evidence="10" type="ORF">COMA1_30358</name>
</gene>
<keyword evidence="4" id="KW-0067">ATP-binding</keyword>
<proteinExistence type="predicted"/>
<feature type="transmembrane region" description="Helical" evidence="7">
    <location>
        <begin position="147"/>
        <end position="165"/>
    </location>
</feature>
<dbReference type="InterPro" id="IPR036640">
    <property type="entry name" value="ABC1_TM_sf"/>
</dbReference>
<dbReference type="NCBIfam" id="TIGR01194">
    <property type="entry name" value="cyc_pep_trnsptr"/>
    <property type="match status" value="1"/>
</dbReference>
<dbReference type="PROSITE" id="PS50893">
    <property type="entry name" value="ABC_TRANSPORTER_2"/>
    <property type="match status" value="1"/>
</dbReference>
<evidence type="ECO:0000259" key="9">
    <source>
        <dbReference type="PROSITE" id="PS50929"/>
    </source>
</evidence>
<dbReference type="AlphaFoldDB" id="A0A0S4LM44"/>
<dbReference type="InterPro" id="IPR027417">
    <property type="entry name" value="P-loop_NTPase"/>
</dbReference>
<dbReference type="PANTHER" id="PTHR24221">
    <property type="entry name" value="ATP-BINDING CASSETTE SUB-FAMILY B"/>
    <property type="match status" value="1"/>
</dbReference>
<dbReference type="SUPFAM" id="SSF90123">
    <property type="entry name" value="ABC transporter transmembrane region"/>
    <property type="match status" value="1"/>
</dbReference>
<sequence length="555" mass="61708">MSLIRFLYRNSWRLVMLSMVAGLISGLASAGIIALINSALEESERTVALGGGFLAGVVLAVVTKAFSEVVLTRLGQDIIAQLRLHLSEQILRAPLRHVQELGRHRLLAALNEDTDVIAQAYVQIPLICVNGATVVGCLAYLGWLSWPMLAVVLGFMVFGALSFHAQEKRALHSFKQARETSDTLFRHFQSILEGIKELKLHRERRQAFLATALRPTVTAYKRDFVEGMTVYAIATNWGMFLFYAVIGLVLFVFPEWLALTPQAIAGSTLVLLYMMGPFAQIVETLPNVGRADVALEKVEALGLSLATASTQDQIEKRERIVANAAGGPVLNTGWNRIELAGVTHRYYREDEEGSFHLGPIDLSFTPGELVFLVGGNGSGKTTLALLLLGLYAPESGAIRLDGVPIDEVNRENYRQLFSAVFSDYHLFDTLFGLNQIGLDRHAREYVDRLQLREKVQIRGGEFSTQSLSQGQRKRLALLTAYLEDRPFYVFDEWAADQDPVFRRVFYMELLPELKARGKTALVITHDDQYFAVADRCLRMDLGKITSVTEAVGALQ</sequence>
<dbReference type="InterPro" id="IPR011527">
    <property type="entry name" value="ABC1_TM_dom"/>
</dbReference>
<dbReference type="GO" id="GO:0140359">
    <property type="term" value="F:ABC-type transporter activity"/>
    <property type="evidence" value="ECO:0007669"/>
    <property type="project" value="InterPro"/>
</dbReference>
<keyword evidence="10" id="KW-0378">Hydrolase</keyword>
<name>A0A0S4LM44_9BACT</name>
<dbReference type="Gene3D" id="3.40.50.300">
    <property type="entry name" value="P-loop containing nucleotide triphosphate hydrolases"/>
    <property type="match status" value="1"/>
</dbReference>
<feature type="domain" description="ABC transmembrane type-1" evidence="9">
    <location>
        <begin position="14"/>
        <end position="290"/>
    </location>
</feature>
<feature type="transmembrane region" description="Helical" evidence="7">
    <location>
        <begin position="12"/>
        <end position="36"/>
    </location>
</feature>
<keyword evidence="6 7" id="KW-0472">Membrane</keyword>
<evidence type="ECO:0000256" key="5">
    <source>
        <dbReference type="ARBA" id="ARBA00022989"/>
    </source>
</evidence>
<dbReference type="InterPro" id="IPR003439">
    <property type="entry name" value="ABC_transporter-like_ATP-bd"/>
</dbReference>
<keyword evidence="2 7" id="KW-0812">Transmembrane</keyword>
<evidence type="ECO:0000256" key="1">
    <source>
        <dbReference type="ARBA" id="ARBA00004651"/>
    </source>
</evidence>
<dbReference type="Gene3D" id="1.20.1560.10">
    <property type="entry name" value="ABC transporter type 1, transmembrane domain"/>
    <property type="match status" value="1"/>
</dbReference>
<protein>
    <submittedName>
        <fullName evidence="10">Cyclic peptide transporter</fullName>
        <ecNumber evidence="10">3.6.3.-</ecNumber>
    </submittedName>
</protein>
<dbReference type="InterPro" id="IPR003593">
    <property type="entry name" value="AAA+_ATPase"/>
</dbReference>
<accession>A0A0S4LM44</accession>
<evidence type="ECO:0000313" key="10">
    <source>
        <dbReference type="EMBL" id="CUS36998.1"/>
    </source>
</evidence>
<dbReference type="EC" id="3.6.3.-" evidence="10"/>
<dbReference type="Proteomes" id="UP000199032">
    <property type="component" value="Unassembled WGS sequence"/>
</dbReference>
<dbReference type="InterPro" id="IPR017871">
    <property type="entry name" value="ABC_transporter-like_CS"/>
</dbReference>
<keyword evidence="11" id="KW-1185">Reference proteome</keyword>
<evidence type="ECO:0000256" key="6">
    <source>
        <dbReference type="ARBA" id="ARBA00023136"/>
    </source>
</evidence>
<dbReference type="Pfam" id="PF00005">
    <property type="entry name" value="ABC_tran"/>
    <property type="match status" value="1"/>
</dbReference>
<evidence type="ECO:0000313" key="11">
    <source>
        <dbReference type="Proteomes" id="UP000199032"/>
    </source>
</evidence>
<dbReference type="Pfam" id="PF00664">
    <property type="entry name" value="ABC_membrane"/>
    <property type="match status" value="1"/>
</dbReference>
<feature type="domain" description="ABC transporter" evidence="8">
    <location>
        <begin position="337"/>
        <end position="554"/>
    </location>
</feature>
<feature type="transmembrane region" description="Helical" evidence="7">
    <location>
        <begin position="120"/>
        <end position="141"/>
    </location>
</feature>
<dbReference type="GO" id="GO:0005886">
    <property type="term" value="C:plasma membrane"/>
    <property type="evidence" value="ECO:0007669"/>
    <property type="project" value="UniProtKB-SubCell"/>
</dbReference>
<dbReference type="InterPro" id="IPR005898">
    <property type="entry name" value="Cyc_pep_transpt_SyrD/YojI"/>
</dbReference>
<reference evidence="10 11" key="1">
    <citation type="submission" date="2015-10" db="EMBL/GenBank/DDBJ databases">
        <authorList>
            <person name="Gilbert D.G."/>
        </authorList>
    </citation>
    <scope>NUCLEOTIDE SEQUENCE [LARGE SCALE GENOMIC DNA]</scope>
    <source>
        <strain evidence="10">COMA1</strain>
    </source>
</reference>
<evidence type="ECO:0000256" key="4">
    <source>
        <dbReference type="ARBA" id="ARBA00022840"/>
    </source>
</evidence>
<evidence type="ECO:0000256" key="2">
    <source>
        <dbReference type="ARBA" id="ARBA00022692"/>
    </source>
</evidence>